<evidence type="ECO:0000313" key="8">
    <source>
        <dbReference type="EMBL" id="GCB80348.1"/>
    </source>
</evidence>
<dbReference type="PANTHER" id="PTHR23239">
    <property type="entry name" value="INTERMEDIATE FILAMENT"/>
    <property type="match status" value="1"/>
</dbReference>
<evidence type="ECO:0000313" key="9">
    <source>
        <dbReference type="Proteomes" id="UP000288216"/>
    </source>
</evidence>
<comment type="similarity">
    <text evidence="4">Belongs to the intermediate filament family.</text>
</comment>
<evidence type="ECO:0000256" key="4">
    <source>
        <dbReference type="RuleBase" id="RU000685"/>
    </source>
</evidence>
<keyword evidence="3 5" id="KW-0175">Coiled coil</keyword>
<dbReference type="Gene3D" id="1.20.5.1160">
    <property type="entry name" value="Vasodilator-stimulated phosphoprotein"/>
    <property type="match status" value="1"/>
</dbReference>
<keyword evidence="1" id="KW-0416">Keratin</keyword>
<comment type="caution">
    <text evidence="8">The sequence shown here is derived from an EMBL/GenBank/DDBJ whole genome shotgun (WGS) entry which is preliminary data.</text>
</comment>
<keyword evidence="9" id="KW-1185">Reference proteome</keyword>
<evidence type="ECO:0000256" key="1">
    <source>
        <dbReference type="ARBA" id="ARBA00022744"/>
    </source>
</evidence>
<dbReference type="Proteomes" id="UP000288216">
    <property type="component" value="Unassembled WGS sequence"/>
</dbReference>
<gene>
    <name evidence="8" type="ORF">scyTo_0018083</name>
</gene>
<name>A0A401Q4Q2_SCYTO</name>
<evidence type="ECO:0000256" key="3">
    <source>
        <dbReference type="ARBA" id="ARBA00023054"/>
    </source>
</evidence>
<dbReference type="PRINTS" id="PR01248">
    <property type="entry name" value="TYPE1KERATIN"/>
</dbReference>
<protein>
    <recommendedName>
        <fullName evidence="7">IF rod domain-containing protein</fullName>
    </recommendedName>
</protein>
<evidence type="ECO:0000256" key="5">
    <source>
        <dbReference type="SAM" id="Coils"/>
    </source>
</evidence>
<reference evidence="8 9" key="1">
    <citation type="journal article" date="2018" name="Nat. Ecol. Evol.">
        <title>Shark genomes provide insights into elasmobranch evolution and the origin of vertebrates.</title>
        <authorList>
            <person name="Hara Y"/>
            <person name="Yamaguchi K"/>
            <person name="Onimaru K"/>
            <person name="Kadota M"/>
            <person name="Koyanagi M"/>
            <person name="Keeley SD"/>
            <person name="Tatsumi K"/>
            <person name="Tanaka K"/>
            <person name="Motone F"/>
            <person name="Kageyama Y"/>
            <person name="Nozu R"/>
            <person name="Adachi N"/>
            <person name="Nishimura O"/>
            <person name="Nakagawa R"/>
            <person name="Tanegashima C"/>
            <person name="Kiyatake I"/>
            <person name="Matsumoto R"/>
            <person name="Murakumo K"/>
            <person name="Nishida K"/>
            <person name="Terakita A"/>
            <person name="Kuratani S"/>
            <person name="Sato K"/>
            <person name="Hyodo S Kuraku.S."/>
        </authorList>
    </citation>
    <scope>NUCLEOTIDE SEQUENCE [LARGE SCALE GENOMIC DNA]</scope>
</reference>
<dbReference type="Pfam" id="PF00038">
    <property type="entry name" value="Filament"/>
    <property type="match status" value="1"/>
</dbReference>
<accession>A0A401Q4Q2</accession>
<feature type="coiled-coil region" evidence="5">
    <location>
        <begin position="273"/>
        <end position="307"/>
    </location>
</feature>
<dbReference type="GO" id="GO:0005198">
    <property type="term" value="F:structural molecule activity"/>
    <property type="evidence" value="ECO:0007669"/>
    <property type="project" value="InterPro"/>
</dbReference>
<feature type="domain" description="IF rod" evidence="7">
    <location>
        <begin position="64"/>
        <end position="375"/>
    </location>
</feature>
<dbReference type="STRING" id="75743.A0A401Q4Q2"/>
<dbReference type="SUPFAM" id="SSF64593">
    <property type="entry name" value="Intermediate filament protein, coiled coil region"/>
    <property type="match status" value="2"/>
</dbReference>
<evidence type="ECO:0000256" key="6">
    <source>
        <dbReference type="SAM" id="MobiDB-lite"/>
    </source>
</evidence>
<dbReference type="FunFam" id="1.20.5.170:FF:000002">
    <property type="entry name" value="Type I keratin KA11"/>
    <property type="match status" value="1"/>
</dbReference>
<evidence type="ECO:0000259" key="7">
    <source>
        <dbReference type="PROSITE" id="PS51842"/>
    </source>
</evidence>
<dbReference type="InterPro" id="IPR018039">
    <property type="entry name" value="IF_conserved"/>
</dbReference>
<feature type="region of interest" description="Disordered" evidence="6">
    <location>
        <begin position="1"/>
        <end position="30"/>
    </location>
</feature>
<dbReference type="PROSITE" id="PS51842">
    <property type="entry name" value="IF_ROD_2"/>
    <property type="match status" value="1"/>
</dbReference>
<organism evidence="8 9">
    <name type="scientific">Scyliorhinus torazame</name>
    <name type="common">Cloudy catshark</name>
    <name type="synonym">Catulus torazame</name>
    <dbReference type="NCBI Taxonomy" id="75743"/>
    <lineage>
        <taxon>Eukaryota</taxon>
        <taxon>Metazoa</taxon>
        <taxon>Chordata</taxon>
        <taxon>Craniata</taxon>
        <taxon>Vertebrata</taxon>
        <taxon>Chondrichthyes</taxon>
        <taxon>Elasmobranchii</taxon>
        <taxon>Galeomorphii</taxon>
        <taxon>Galeoidea</taxon>
        <taxon>Carcharhiniformes</taxon>
        <taxon>Scyliorhinidae</taxon>
        <taxon>Scyliorhinus</taxon>
    </lineage>
</organism>
<dbReference type="FunFam" id="1.20.5.500:FF:000001">
    <property type="entry name" value="Type II keratin 23"/>
    <property type="match status" value="1"/>
</dbReference>
<dbReference type="AlphaFoldDB" id="A0A401Q4Q2"/>
<dbReference type="SMART" id="SM01391">
    <property type="entry name" value="Filament"/>
    <property type="match status" value="1"/>
</dbReference>
<dbReference type="Gene3D" id="1.20.5.170">
    <property type="match status" value="1"/>
</dbReference>
<sequence length="412" mass="46655">MTYRGYTSLSSHGGSMSMRRSMPLQSSASSISGYGQRMTVSRMSRVANLGSSAAGIGMGGVGSQKETMQDLNDRLATYLEKVRSLETGNAKLELQIKEHLDARGPSFRDWSIYEKPLNELRKEVYDMTVDNARFILQIDNARLAADDFRVKWESELTIRQSVENDINGLRKVIDDTNIGRLHLETEIESLKEELIYIRKNHEEEVRALRSQVADSSVHVEVDSTPGPDLSKVLAEIRKEYEGVAQKNKDDAESWYKNQMDSYKVEVKHNTDELRSAKLQVTELHRQIQSLEVELESLLSMKNSLEGSLRDTELRSEMELQTINGMIAKLEGDLLQIRGDMQSQVREYEILLNIKMKLEAEIATYRRLLDGEDINTLVESTSGVTSQTIKKTIVTTQKVVDGKIVSDETVQIN</sequence>
<dbReference type="InterPro" id="IPR002957">
    <property type="entry name" value="Keratin_I"/>
</dbReference>
<dbReference type="Gene3D" id="1.20.5.500">
    <property type="entry name" value="Single helix bin"/>
    <property type="match status" value="1"/>
</dbReference>
<dbReference type="PROSITE" id="PS00226">
    <property type="entry name" value="IF_ROD_1"/>
    <property type="match status" value="1"/>
</dbReference>
<dbReference type="InterPro" id="IPR039008">
    <property type="entry name" value="IF_rod_dom"/>
</dbReference>
<dbReference type="OMA" id="FRDWSIY"/>
<dbReference type="FunFam" id="1.20.5.1160:FF:000002">
    <property type="entry name" value="Type I keratin 10"/>
    <property type="match status" value="1"/>
</dbReference>
<dbReference type="GO" id="GO:0005882">
    <property type="term" value="C:intermediate filament"/>
    <property type="evidence" value="ECO:0007669"/>
    <property type="project" value="UniProtKB-KW"/>
</dbReference>
<dbReference type="EMBL" id="BFAA01012282">
    <property type="protein sequence ID" value="GCB80348.1"/>
    <property type="molecule type" value="Genomic_DNA"/>
</dbReference>
<evidence type="ECO:0000256" key="2">
    <source>
        <dbReference type="ARBA" id="ARBA00022754"/>
    </source>
</evidence>
<feature type="compositionally biased region" description="Low complexity" evidence="6">
    <location>
        <begin position="8"/>
        <end position="22"/>
    </location>
</feature>
<dbReference type="PANTHER" id="PTHR23239:SF344">
    <property type="entry name" value="KERATIN, TYPE I CYTOSKELETAL 15-LIKE"/>
    <property type="match status" value="1"/>
</dbReference>
<proteinExistence type="inferred from homology"/>
<dbReference type="OrthoDB" id="2441647at2759"/>
<keyword evidence="2 4" id="KW-0403">Intermediate filament</keyword>